<dbReference type="PROSITE" id="PS51679">
    <property type="entry name" value="SAM_MT_C5"/>
    <property type="match status" value="1"/>
</dbReference>
<evidence type="ECO:0000256" key="1">
    <source>
        <dbReference type="ARBA" id="ARBA00011975"/>
    </source>
</evidence>
<organism evidence="7 8">
    <name type="scientific">Leifsonia poae</name>
    <dbReference type="NCBI Taxonomy" id="110933"/>
    <lineage>
        <taxon>Bacteria</taxon>
        <taxon>Bacillati</taxon>
        <taxon>Actinomycetota</taxon>
        <taxon>Actinomycetes</taxon>
        <taxon>Micrococcales</taxon>
        <taxon>Microbacteriaceae</taxon>
        <taxon>Leifsonia</taxon>
    </lineage>
</organism>
<keyword evidence="3 6" id="KW-0808">Transferase</keyword>
<dbReference type="EC" id="2.1.1.37" evidence="1"/>
<proteinExistence type="inferred from homology"/>
<sequence>MQIGNAVPPLLAYHLGTAIAPGTAVDLFAGAGGLGLGLELAGHQVLLSVDNDARALETLRSHAATHHRAEQFDLSDPIEFRNMLDAARMALGGRELGLLAGGPPCQGFSTAGPCRVDDPRNRLVLSFLKAVEELGPENVLFENVPALRWRGKQFLDELVERLAGLGYTSEIRIIHAEAYGVPQLRRRLIVMASKSGSPRWPEPTHQLIRPYFEADQPGPLVESDVRVTVRDAIGDLPLFARDDPDQSVPLASAASDYARWLRGELSIDQLLRSTDLVAHGGQ</sequence>
<reference evidence="7" key="2">
    <citation type="submission" date="2023-01" db="EMBL/GenBank/DDBJ databases">
        <authorList>
            <person name="Sun Q."/>
            <person name="Evtushenko L."/>
        </authorList>
    </citation>
    <scope>NUCLEOTIDE SEQUENCE</scope>
    <source>
        <strain evidence="7">VKM Ac-1401</strain>
    </source>
</reference>
<comment type="caution">
    <text evidence="7">The sequence shown here is derived from an EMBL/GenBank/DDBJ whole genome shotgun (WGS) entry which is preliminary data.</text>
</comment>
<dbReference type="InterPro" id="IPR001525">
    <property type="entry name" value="C5_MeTfrase"/>
</dbReference>
<gene>
    <name evidence="7" type="ORF">GCM10017584_03190</name>
</gene>
<name>A0A9W6LYE8_9MICO</name>
<dbReference type="InterPro" id="IPR050390">
    <property type="entry name" value="C5-Methyltransferase"/>
</dbReference>
<dbReference type="EMBL" id="BSEN01000001">
    <property type="protein sequence ID" value="GLJ74746.1"/>
    <property type="molecule type" value="Genomic_DNA"/>
</dbReference>
<dbReference type="AlphaFoldDB" id="A0A9W6LYE8"/>
<dbReference type="Pfam" id="PF00145">
    <property type="entry name" value="DNA_methylase"/>
    <property type="match status" value="1"/>
</dbReference>
<evidence type="ECO:0000256" key="5">
    <source>
        <dbReference type="ARBA" id="ARBA00022747"/>
    </source>
</evidence>
<evidence type="ECO:0000256" key="2">
    <source>
        <dbReference type="ARBA" id="ARBA00022603"/>
    </source>
</evidence>
<dbReference type="PANTHER" id="PTHR10629:SF52">
    <property type="entry name" value="DNA (CYTOSINE-5)-METHYLTRANSFERASE 1"/>
    <property type="match status" value="1"/>
</dbReference>
<evidence type="ECO:0000313" key="8">
    <source>
        <dbReference type="Proteomes" id="UP001142372"/>
    </source>
</evidence>
<dbReference type="GO" id="GO:0009307">
    <property type="term" value="P:DNA restriction-modification system"/>
    <property type="evidence" value="ECO:0007669"/>
    <property type="project" value="UniProtKB-KW"/>
</dbReference>
<comment type="similarity">
    <text evidence="6">Belongs to the class I-like SAM-binding methyltransferase superfamily. C5-methyltransferase family.</text>
</comment>
<accession>A0A9W6LYE8</accession>
<keyword evidence="2 6" id="KW-0489">Methyltransferase</keyword>
<dbReference type="InterPro" id="IPR029063">
    <property type="entry name" value="SAM-dependent_MTases_sf"/>
</dbReference>
<keyword evidence="4 6" id="KW-0949">S-adenosyl-L-methionine</keyword>
<reference evidence="7" key="1">
    <citation type="journal article" date="2014" name="Int. J. Syst. Evol. Microbiol.">
        <title>Complete genome sequence of Corynebacterium casei LMG S-19264T (=DSM 44701T), isolated from a smear-ripened cheese.</title>
        <authorList>
            <consortium name="US DOE Joint Genome Institute (JGI-PGF)"/>
            <person name="Walter F."/>
            <person name="Albersmeier A."/>
            <person name="Kalinowski J."/>
            <person name="Ruckert C."/>
        </authorList>
    </citation>
    <scope>NUCLEOTIDE SEQUENCE</scope>
    <source>
        <strain evidence="7">VKM Ac-1401</strain>
    </source>
</reference>
<evidence type="ECO:0000256" key="4">
    <source>
        <dbReference type="ARBA" id="ARBA00022691"/>
    </source>
</evidence>
<protein>
    <recommendedName>
        <fullName evidence="1">DNA (cytosine-5-)-methyltransferase</fullName>
        <ecNumber evidence="1">2.1.1.37</ecNumber>
    </recommendedName>
</protein>
<evidence type="ECO:0000256" key="6">
    <source>
        <dbReference type="PROSITE-ProRule" id="PRU01016"/>
    </source>
</evidence>
<keyword evidence="8" id="KW-1185">Reference proteome</keyword>
<dbReference type="Proteomes" id="UP001142372">
    <property type="component" value="Unassembled WGS sequence"/>
</dbReference>
<feature type="active site" evidence="6">
    <location>
        <position position="105"/>
    </location>
</feature>
<dbReference type="GO" id="GO:0032259">
    <property type="term" value="P:methylation"/>
    <property type="evidence" value="ECO:0007669"/>
    <property type="project" value="UniProtKB-KW"/>
</dbReference>
<evidence type="ECO:0000313" key="7">
    <source>
        <dbReference type="EMBL" id="GLJ74746.1"/>
    </source>
</evidence>
<dbReference type="SUPFAM" id="SSF53335">
    <property type="entry name" value="S-adenosyl-L-methionine-dependent methyltransferases"/>
    <property type="match status" value="1"/>
</dbReference>
<keyword evidence="5" id="KW-0680">Restriction system</keyword>
<dbReference type="Gene3D" id="3.40.50.150">
    <property type="entry name" value="Vaccinia Virus protein VP39"/>
    <property type="match status" value="1"/>
</dbReference>
<dbReference type="GO" id="GO:0003886">
    <property type="term" value="F:DNA (cytosine-5-)-methyltransferase activity"/>
    <property type="evidence" value="ECO:0007669"/>
    <property type="project" value="UniProtKB-EC"/>
</dbReference>
<dbReference type="PANTHER" id="PTHR10629">
    <property type="entry name" value="CYTOSINE-SPECIFIC METHYLTRANSFERASE"/>
    <property type="match status" value="1"/>
</dbReference>
<evidence type="ECO:0000256" key="3">
    <source>
        <dbReference type="ARBA" id="ARBA00022679"/>
    </source>
</evidence>
<dbReference type="PRINTS" id="PR00105">
    <property type="entry name" value="C5METTRFRASE"/>
</dbReference>